<protein>
    <submittedName>
        <fullName evidence="9">MFS transporter</fullName>
    </submittedName>
</protein>
<dbReference type="PANTHER" id="PTHR23517:SF2">
    <property type="entry name" value="MULTIDRUG RESISTANCE PROTEIN MDTH"/>
    <property type="match status" value="1"/>
</dbReference>
<name>A0ABT2UIW2_9BACL</name>
<feature type="transmembrane region" description="Helical" evidence="7">
    <location>
        <begin position="81"/>
        <end position="100"/>
    </location>
</feature>
<feature type="transmembrane region" description="Helical" evidence="7">
    <location>
        <begin position="16"/>
        <end position="37"/>
    </location>
</feature>
<dbReference type="InterPro" id="IPR020846">
    <property type="entry name" value="MFS_dom"/>
</dbReference>
<keyword evidence="10" id="KW-1185">Reference proteome</keyword>
<dbReference type="Gene3D" id="1.20.1250.20">
    <property type="entry name" value="MFS general substrate transporter like domains"/>
    <property type="match status" value="1"/>
</dbReference>
<dbReference type="Proteomes" id="UP001652445">
    <property type="component" value="Unassembled WGS sequence"/>
</dbReference>
<organism evidence="9 10">
    <name type="scientific">Paenibacillus baimaensis</name>
    <dbReference type="NCBI Taxonomy" id="2982185"/>
    <lineage>
        <taxon>Bacteria</taxon>
        <taxon>Bacillati</taxon>
        <taxon>Bacillota</taxon>
        <taxon>Bacilli</taxon>
        <taxon>Bacillales</taxon>
        <taxon>Paenibacillaceae</taxon>
        <taxon>Paenibacillus</taxon>
    </lineage>
</organism>
<keyword evidence="5 7" id="KW-1133">Transmembrane helix</keyword>
<comment type="subcellular location">
    <subcellularLocation>
        <location evidence="1">Cell membrane</location>
        <topology evidence="1">Multi-pass membrane protein</topology>
    </subcellularLocation>
</comment>
<feature type="transmembrane region" description="Helical" evidence="7">
    <location>
        <begin position="106"/>
        <end position="127"/>
    </location>
</feature>
<dbReference type="InterPro" id="IPR036259">
    <property type="entry name" value="MFS_trans_sf"/>
</dbReference>
<dbReference type="InterPro" id="IPR011701">
    <property type="entry name" value="MFS"/>
</dbReference>
<dbReference type="PANTHER" id="PTHR23517">
    <property type="entry name" value="RESISTANCE PROTEIN MDTM, PUTATIVE-RELATED-RELATED"/>
    <property type="match status" value="1"/>
</dbReference>
<dbReference type="InterPro" id="IPR050171">
    <property type="entry name" value="MFS_Transporters"/>
</dbReference>
<evidence type="ECO:0000256" key="4">
    <source>
        <dbReference type="ARBA" id="ARBA00022692"/>
    </source>
</evidence>
<dbReference type="RefSeq" id="WP_262685713.1">
    <property type="nucleotide sequence ID" value="NZ_JAOQIO010000084.1"/>
</dbReference>
<proteinExistence type="predicted"/>
<feature type="transmembrane region" description="Helical" evidence="7">
    <location>
        <begin position="299"/>
        <end position="324"/>
    </location>
</feature>
<feature type="transmembrane region" description="Helical" evidence="7">
    <location>
        <begin position="276"/>
        <end position="293"/>
    </location>
</feature>
<feature type="transmembrane region" description="Helical" evidence="7">
    <location>
        <begin position="247"/>
        <end position="269"/>
    </location>
</feature>
<feature type="transmembrane region" description="Helical" evidence="7">
    <location>
        <begin position="336"/>
        <end position="358"/>
    </location>
</feature>
<dbReference type="SUPFAM" id="SSF103473">
    <property type="entry name" value="MFS general substrate transporter"/>
    <property type="match status" value="1"/>
</dbReference>
<evidence type="ECO:0000256" key="2">
    <source>
        <dbReference type="ARBA" id="ARBA00022448"/>
    </source>
</evidence>
<evidence type="ECO:0000256" key="3">
    <source>
        <dbReference type="ARBA" id="ARBA00022475"/>
    </source>
</evidence>
<feature type="transmembrane region" description="Helical" evidence="7">
    <location>
        <begin position="210"/>
        <end position="227"/>
    </location>
</feature>
<evidence type="ECO:0000313" key="10">
    <source>
        <dbReference type="Proteomes" id="UP001652445"/>
    </source>
</evidence>
<evidence type="ECO:0000256" key="1">
    <source>
        <dbReference type="ARBA" id="ARBA00004651"/>
    </source>
</evidence>
<feature type="transmembrane region" description="Helical" evidence="7">
    <location>
        <begin position="43"/>
        <end position="60"/>
    </location>
</feature>
<evidence type="ECO:0000256" key="6">
    <source>
        <dbReference type="ARBA" id="ARBA00023136"/>
    </source>
</evidence>
<keyword evidence="2" id="KW-0813">Transport</keyword>
<comment type="caution">
    <text evidence="9">The sequence shown here is derived from an EMBL/GenBank/DDBJ whole genome shotgun (WGS) entry which is preliminary data.</text>
</comment>
<feature type="domain" description="Major facilitator superfamily (MFS) profile" evidence="8">
    <location>
        <begin position="13"/>
        <end position="394"/>
    </location>
</feature>
<keyword evidence="4 7" id="KW-0812">Transmembrane</keyword>
<dbReference type="Pfam" id="PF07690">
    <property type="entry name" value="MFS_1"/>
    <property type="match status" value="1"/>
</dbReference>
<keyword evidence="3" id="KW-1003">Cell membrane</keyword>
<feature type="transmembrane region" description="Helical" evidence="7">
    <location>
        <begin position="167"/>
        <end position="190"/>
    </location>
</feature>
<sequence>MTLFQIWAIAPREIKMLYVTIFMMNMGFYALIPYLTLYLTGSLMWSMALTGVMLGVRQFSQQGMTFMGGLMADRWGCKQTMVLGLAVRSIGFMAFAVSLYPWHFFAAAIVAGLGGALFEPAIQAAFARLAPEAHRKQLFSLKNMIVNIGIIASTLMGSMLLSVDFHYLGIFAGSVFLFLAIYIYMVLPALDIEITKSHFRKDIGTILRDAPFVGYTLILIGYFYLYMQLFLTIPRLAVSVTGDPSSVAYVYGTVSGAVICFQLAVTRYFERYPNRFILIGLGALLMGIGLMLFGLSKGLLMLCIASVLFALGTMISAPLMLDVVQMFAPPRLIASYYGFNGYSMALGGALSTSLGGWFYDIGQARGIPLLPWSLCLAVSVLVMGGMCFFKERSGAQLTK</sequence>
<reference evidence="9 10" key="1">
    <citation type="submission" date="2022-09" db="EMBL/GenBank/DDBJ databases">
        <authorList>
            <person name="Han X.L."/>
            <person name="Wang Q."/>
            <person name="Lu T."/>
        </authorList>
    </citation>
    <scope>NUCLEOTIDE SEQUENCE [LARGE SCALE GENOMIC DNA]</scope>
    <source>
        <strain evidence="9 10">WQ 127069</strain>
    </source>
</reference>
<dbReference type="PROSITE" id="PS50850">
    <property type="entry name" value="MFS"/>
    <property type="match status" value="1"/>
</dbReference>
<evidence type="ECO:0000256" key="7">
    <source>
        <dbReference type="SAM" id="Phobius"/>
    </source>
</evidence>
<evidence type="ECO:0000256" key="5">
    <source>
        <dbReference type="ARBA" id="ARBA00022989"/>
    </source>
</evidence>
<gene>
    <name evidence="9" type="ORF">OB236_20930</name>
</gene>
<dbReference type="EMBL" id="JAOQIO010000084">
    <property type="protein sequence ID" value="MCU6794579.1"/>
    <property type="molecule type" value="Genomic_DNA"/>
</dbReference>
<evidence type="ECO:0000313" key="9">
    <source>
        <dbReference type="EMBL" id="MCU6794579.1"/>
    </source>
</evidence>
<keyword evidence="6 7" id="KW-0472">Membrane</keyword>
<feature type="transmembrane region" description="Helical" evidence="7">
    <location>
        <begin position="370"/>
        <end position="389"/>
    </location>
</feature>
<evidence type="ECO:0000259" key="8">
    <source>
        <dbReference type="PROSITE" id="PS50850"/>
    </source>
</evidence>
<feature type="transmembrane region" description="Helical" evidence="7">
    <location>
        <begin position="139"/>
        <end position="161"/>
    </location>
</feature>
<accession>A0ABT2UIW2</accession>